<reference evidence="2 3" key="1">
    <citation type="submission" date="2018-06" db="EMBL/GenBank/DDBJ databases">
        <authorList>
            <consortium name="Pathogen Informatics"/>
            <person name="Doyle S."/>
        </authorList>
    </citation>
    <scope>NUCLEOTIDE SEQUENCE [LARGE SCALE GENOMIC DNA]</scope>
    <source>
        <strain evidence="2 3">NCTC10571</strain>
    </source>
</reference>
<dbReference type="PANTHER" id="PTHR42842">
    <property type="entry name" value="FAD/NAD(P)-BINDING OXIDOREDUCTASE"/>
    <property type="match status" value="1"/>
</dbReference>
<dbReference type="RefSeq" id="WP_115151162.1">
    <property type="nucleotide sequence ID" value="NZ_UGPP01000001.1"/>
</dbReference>
<dbReference type="AlphaFoldDB" id="A0A378NRX6"/>
<evidence type="ECO:0000259" key="1">
    <source>
        <dbReference type="Pfam" id="PF21688"/>
    </source>
</evidence>
<dbReference type="EMBL" id="UGPP01000001">
    <property type="protein sequence ID" value="STY70597.1"/>
    <property type="molecule type" value="Genomic_DNA"/>
</dbReference>
<dbReference type="PIRSF" id="PIRSF038984">
    <property type="entry name" value="FAD_binding_protein"/>
    <property type="match status" value="1"/>
</dbReference>
<dbReference type="PANTHER" id="PTHR42842:SF3">
    <property type="entry name" value="FAD_NAD(P)-BINDING OXIDOREDUCTASE FAMILY PROTEIN"/>
    <property type="match status" value="1"/>
</dbReference>
<evidence type="ECO:0000313" key="3">
    <source>
        <dbReference type="Proteomes" id="UP000255234"/>
    </source>
</evidence>
<dbReference type="InterPro" id="IPR028348">
    <property type="entry name" value="FAD-binding_protein"/>
</dbReference>
<dbReference type="Pfam" id="PF21688">
    <property type="entry name" value="FAD-depend_C"/>
    <property type="match status" value="1"/>
</dbReference>
<dbReference type="InterPro" id="IPR049516">
    <property type="entry name" value="FAD-depend_C"/>
</dbReference>
<gene>
    <name evidence="2" type="ORF">NCTC10571_00736</name>
</gene>
<organism evidence="2 3">
    <name type="scientific">Megamonas hypermegale</name>
    <dbReference type="NCBI Taxonomy" id="158847"/>
    <lineage>
        <taxon>Bacteria</taxon>
        <taxon>Bacillati</taxon>
        <taxon>Bacillota</taxon>
        <taxon>Negativicutes</taxon>
        <taxon>Selenomonadales</taxon>
        <taxon>Selenomonadaceae</taxon>
        <taxon>Megamonas</taxon>
    </lineage>
</organism>
<dbReference type="Gene3D" id="3.50.50.60">
    <property type="entry name" value="FAD/NAD(P)-binding domain"/>
    <property type="match status" value="2"/>
</dbReference>
<protein>
    <submittedName>
        <fullName evidence="2">Ribulose-1,5-biphosphate synthetase</fullName>
    </submittedName>
</protein>
<proteinExistence type="predicted"/>
<evidence type="ECO:0000313" key="2">
    <source>
        <dbReference type="EMBL" id="STY70597.1"/>
    </source>
</evidence>
<accession>A0A378NRX6</accession>
<sequence length="533" mass="59194">MIRIKNFNVPFNDQSPINDLVAKRLKLPPQHIDEVVIVRKGIDARRYKGAPIYFVYILDVKVNIAENKVLARLKKDKNVEIVTTKKVDKINCQKSKTSRPIIIGFGPAGMFSALVLAKNGYQPLIFERGSDVDTRHQDIEKFWQGGQLKENSNVQFGEGGAGTFSDGKLTTRINDSKITDVLEAFVEAGAPPEIKYLHKPHIGTDILRIVVKNIREKIKALGGEIFFNSQVTDFIIKDDKVCGVEINHKEKFTATDVFLGIGHSARDTYELLYSKGISMEAKPFAIGVRIEHPQDLIDKAQYGEDYKSELLPVADYSLTYNNRQKGRSVYSFCMCPGGQVVAAASELGRVVVNGMSNYKRNSGIANSALLVNVTPDDFGHNVLDGIAFQRHYEEMAYICGGRNYHAPVQTVGDFLKDKVSDDNFLVEPTYKPGVKICNLRECLPDFTTQMLVEALPDFDKKIPGFAGEHVVMTGVEMRSSAPCRIIRNRQTYMSENIKGLYPIGEGAGYAGGIMSAAVDGVNAAYAYIENIIE</sequence>
<feature type="domain" description="FAD-dependent protein C-terminal" evidence="1">
    <location>
        <begin position="283"/>
        <end position="479"/>
    </location>
</feature>
<dbReference type="Proteomes" id="UP000255234">
    <property type="component" value="Unassembled WGS sequence"/>
</dbReference>
<dbReference type="InterPro" id="IPR036188">
    <property type="entry name" value="FAD/NAD-bd_sf"/>
</dbReference>
<name>A0A378NRX6_9FIRM</name>
<dbReference type="Gene3D" id="3.30.70.2700">
    <property type="match status" value="1"/>
</dbReference>
<dbReference type="SUPFAM" id="SSF51905">
    <property type="entry name" value="FAD/NAD(P)-binding domain"/>
    <property type="match status" value="1"/>
</dbReference>
<dbReference type="STRING" id="1122216.GCA_000423385_01996"/>